<evidence type="ECO:0000259" key="6">
    <source>
        <dbReference type="Pfam" id="PF07980"/>
    </source>
</evidence>
<dbReference type="Pfam" id="PF07980">
    <property type="entry name" value="SusD_RagB"/>
    <property type="match status" value="1"/>
</dbReference>
<sequence>MKLYITILGLAVIALTSCKKLLNPEPENIKTIEQMYDDATYAQGFLTNAYINIPGYYDNSEYATDDAVTNQLNTGYQQIATGGWTSTNNPTSVWNQSYEAMQYINLFLQNSAKVKWSATPEVNNLFNRRLRGEAFGLRALFYYFLLRNHGGIASNGQLTGVPLILQYQTPESDFNQPRASFDVCVKQIYKDLDSAELYLPLEYNNISSTAQIPDRFKTFTQNAETYNRVMGDPSRQLFNGLIAKAFRAKTALLAASPAFQNSSNPATWADAATFAAALVDYRGGANALPLTGGTFYDTDVDNQSGGSNPPEMIWRQNLSSSELSNQQEAQNFPPTLFGSGFMNPTQNLVDAFPMANGYPIDNPNSGYNPGNPYAGRDPRFAKYIIYDGSTAGVNNTVIKTGSSSTTADALNSRSTATRTGYYMKKRLRMSVNRNPSAIATKNHYVPRIRFTEMYLNYAEAANEAFGPQGKGSSSYSAYDIIKAIRKRALSPNASFADLYLEECKADQGKMRELIRNERRLELSFESFRFWDLRRWKVDLTKLNETARGLDVNGIVFTPLNNVEPRSYQNYMYYGPIPISEVQKFNQLLQNQGWR</sequence>
<dbReference type="SUPFAM" id="SSF48452">
    <property type="entry name" value="TPR-like"/>
    <property type="match status" value="1"/>
</dbReference>
<keyword evidence="9" id="KW-1185">Reference proteome</keyword>
<dbReference type="Pfam" id="PF14322">
    <property type="entry name" value="SusD-like_3"/>
    <property type="match status" value="1"/>
</dbReference>
<gene>
    <name evidence="8" type="ORF">GCM10011425_39240</name>
</gene>
<dbReference type="InterPro" id="IPR011990">
    <property type="entry name" value="TPR-like_helical_dom_sf"/>
</dbReference>
<protein>
    <submittedName>
        <fullName evidence="8">Carbohydrate-binding protein</fullName>
    </submittedName>
</protein>
<dbReference type="PROSITE" id="PS51257">
    <property type="entry name" value="PROKAR_LIPOPROTEIN"/>
    <property type="match status" value="1"/>
</dbReference>
<dbReference type="RefSeq" id="WP_188418821.1">
    <property type="nucleotide sequence ID" value="NZ_BMDO01000016.1"/>
</dbReference>
<evidence type="ECO:0000256" key="3">
    <source>
        <dbReference type="ARBA" id="ARBA00022729"/>
    </source>
</evidence>
<keyword evidence="3" id="KW-0732">Signal</keyword>
<keyword evidence="5" id="KW-0998">Cell outer membrane</keyword>
<reference evidence="8" key="1">
    <citation type="journal article" date="2014" name="Int. J. Syst. Evol. Microbiol.">
        <title>Complete genome sequence of Corynebacterium casei LMG S-19264T (=DSM 44701T), isolated from a smear-ripened cheese.</title>
        <authorList>
            <consortium name="US DOE Joint Genome Institute (JGI-PGF)"/>
            <person name="Walter F."/>
            <person name="Albersmeier A."/>
            <person name="Kalinowski J."/>
            <person name="Ruckert C."/>
        </authorList>
    </citation>
    <scope>NUCLEOTIDE SEQUENCE</scope>
    <source>
        <strain evidence="8">CCM 8711</strain>
    </source>
</reference>
<evidence type="ECO:0000256" key="5">
    <source>
        <dbReference type="ARBA" id="ARBA00023237"/>
    </source>
</evidence>
<organism evidence="8 9">
    <name type="scientific">Mucilaginibacter galii</name>
    <dbReference type="NCBI Taxonomy" id="2005073"/>
    <lineage>
        <taxon>Bacteria</taxon>
        <taxon>Pseudomonadati</taxon>
        <taxon>Bacteroidota</taxon>
        <taxon>Sphingobacteriia</taxon>
        <taxon>Sphingobacteriales</taxon>
        <taxon>Sphingobacteriaceae</taxon>
        <taxon>Mucilaginibacter</taxon>
    </lineage>
</organism>
<dbReference type="InterPro" id="IPR012944">
    <property type="entry name" value="SusD_RagB_dom"/>
</dbReference>
<feature type="domain" description="SusD-like N-terminal" evidence="7">
    <location>
        <begin position="59"/>
        <end position="205"/>
    </location>
</feature>
<comment type="subcellular location">
    <subcellularLocation>
        <location evidence="1">Cell outer membrane</location>
    </subcellularLocation>
</comment>
<evidence type="ECO:0000256" key="2">
    <source>
        <dbReference type="ARBA" id="ARBA00006275"/>
    </source>
</evidence>
<name>A0A917JDU3_9SPHI</name>
<evidence type="ECO:0000313" key="8">
    <source>
        <dbReference type="EMBL" id="GGI52712.1"/>
    </source>
</evidence>
<evidence type="ECO:0000313" key="9">
    <source>
        <dbReference type="Proteomes" id="UP000662074"/>
    </source>
</evidence>
<dbReference type="Gene3D" id="1.25.40.390">
    <property type="match status" value="1"/>
</dbReference>
<dbReference type="EMBL" id="BMDO01000016">
    <property type="protein sequence ID" value="GGI52712.1"/>
    <property type="molecule type" value="Genomic_DNA"/>
</dbReference>
<proteinExistence type="inferred from homology"/>
<evidence type="ECO:0000259" key="7">
    <source>
        <dbReference type="Pfam" id="PF14322"/>
    </source>
</evidence>
<comment type="caution">
    <text evidence="8">The sequence shown here is derived from an EMBL/GenBank/DDBJ whole genome shotgun (WGS) entry which is preliminary data.</text>
</comment>
<dbReference type="AlphaFoldDB" id="A0A917JDU3"/>
<keyword evidence="4" id="KW-0472">Membrane</keyword>
<dbReference type="InterPro" id="IPR033985">
    <property type="entry name" value="SusD-like_N"/>
</dbReference>
<evidence type="ECO:0000256" key="1">
    <source>
        <dbReference type="ARBA" id="ARBA00004442"/>
    </source>
</evidence>
<comment type="similarity">
    <text evidence="2">Belongs to the SusD family.</text>
</comment>
<dbReference type="Proteomes" id="UP000662074">
    <property type="component" value="Unassembled WGS sequence"/>
</dbReference>
<feature type="domain" description="RagB/SusD" evidence="6">
    <location>
        <begin position="310"/>
        <end position="593"/>
    </location>
</feature>
<dbReference type="GO" id="GO:0009279">
    <property type="term" value="C:cell outer membrane"/>
    <property type="evidence" value="ECO:0007669"/>
    <property type="project" value="UniProtKB-SubCell"/>
</dbReference>
<reference evidence="8" key="2">
    <citation type="submission" date="2020-09" db="EMBL/GenBank/DDBJ databases">
        <authorList>
            <person name="Sun Q."/>
            <person name="Sedlacek I."/>
        </authorList>
    </citation>
    <scope>NUCLEOTIDE SEQUENCE</scope>
    <source>
        <strain evidence="8">CCM 8711</strain>
    </source>
</reference>
<accession>A0A917JDU3</accession>
<evidence type="ECO:0000256" key="4">
    <source>
        <dbReference type="ARBA" id="ARBA00023136"/>
    </source>
</evidence>